<feature type="repeat" description="ANK" evidence="2">
    <location>
        <begin position="663"/>
        <end position="698"/>
    </location>
</feature>
<accession>A0AAD6G0F4</accession>
<organism evidence="6 7">
    <name type="scientific">Penicillium daleae</name>
    <dbReference type="NCBI Taxonomy" id="63821"/>
    <lineage>
        <taxon>Eukaryota</taxon>
        <taxon>Fungi</taxon>
        <taxon>Dikarya</taxon>
        <taxon>Ascomycota</taxon>
        <taxon>Pezizomycotina</taxon>
        <taxon>Eurotiomycetes</taxon>
        <taxon>Eurotiomycetidae</taxon>
        <taxon>Eurotiales</taxon>
        <taxon>Aspergillaceae</taxon>
        <taxon>Penicillium</taxon>
    </lineage>
</organism>
<feature type="region of interest" description="Disordered" evidence="3">
    <location>
        <begin position="941"/>
        <end position="984"/>
    </location>
</feature>
<feature type="domain" description="Nephrocystin 3-like N-terminal" evidence="5">
    <location>
        <begin position="87"/>
        <end position="245"/>
    </location>
</feature>
<feature type="domain" description="Fungal death-pathway protein SesB" evidence="4">
    <location>
        <begin position="10"/>
        <end position="35"/>
    </location>
</feature>
<evidence type="ECO:0000256" key="3">
    <source>
        <dbReference type="SAM" id="MobiDB-lite"/>
    </source>
</evidence>
<evidence type="ECO:0000313" key="6">
    <source>
        <dbReference type="EMBL" id="KAJ5443709.1"/>
    </source>
</evidence>
<dbReference type="InterPro" id="IPR002110">
    <property type="entry name" value="Ankyrin_rpt"/>
</dbReference>
<reference evidence="6" key="1">
    <citation type="submission" date="2022-12" db="EMBL/GenBank/DDBJ databases">
        <authorList>
            <person name="Petersen C."/>
        </authorList>
    </citation>
    <scope>NUCLEOTIDE SEQUENCE</scope>
    <source>
        <strain evidence="6">IBT 16125</strain>
    </source>
</reference>
<dbReference type="PANTHER" id="PTHR24118">
    <property type="entry name" value="POTE ANKYRIN DOMAIN"/>
    <property type="match status" value="1"/>
</dbReference>
<dbReference type="EMBL" id="JAPVEA010000007">
    <property type="protein sequence ID" value="KAJ5443709.1"/>
    <property type="molecule type" value="Genomic_DNA"/>
</dbReference>
<proteinExistence type="predicted"/>
<keyword evidence="1" id="KW-0677">Repeat</keyword>
<evidence type="ECO:0000256" key="1">
    <source>
        <dbReference type="ARBA" id="ARBA00022737"/>
    </source>
</evidence>
<dbReference type="Pfam" id="PF17046">
    <property type="entry name" value="Ses_B"/>
    <property type="match status" value="1"/>
</dbReference>
<keyword evidence="2" id="KW-0040">ANK repeat</keyword>
<dbReference type="Pfam" id="PF00023">
    <property type="entry name" value="Ank"/>
    <property type="match status" value="1"/>
</dbReference>
<dbReference type="Pfam" id="PF12796">
    <property type="entry name" value="Ank_2"/>
    <property type="match status" value="2"/>
</dbReference>
<evidence type="ECO:0008006" key="8">
    <source>
        <dbReference type="Google" id="ProtNLM"/>
    </source>
</evidence>
<feature type="repeat" description="ANK" evidence="2">
    <location>
        <begin position="700"/>
        <end position="732"/>
    </location>
</feature>
<feature type="repeat" description="ANK" evidence="2">
    <location>
        <begin position="626"/>
        <end position="658"/>
    </location>
</feature>
<feature type="repeat" description="ANK" evidence="2">
    <location>
        <begin position="828"/>
        <end position="861"/>
    </location>
</feature>
<dbReference type="PROSITE" id="PS50088">
    <property type="entry name" value="ANK_REPEAT"/>
    <property type="match status" value="6"/>
</dbReference>
<dbReference type="AlphaFoldDB" id="A0AAD6G0F4"/>
<dbReference type="RefSeq" id="XP_056763789.1">
    <property type="nucleotide sequence ID" value="XM_056910963.1"/>
</dbReference>
<dbReference type="Gene3D" id="3.40.50.300">
    <property type="entry name" value="P-loop containing nucleotide triphosphate hydrolases"/>
    <property type="match status" value="1"/>
</dbReference>
<dbReference type="Pfam" id="PF24883">
    <property type="entry name" value="NPHP3_N"/>
    <property type="match status" value="1"/>
</dbReference>
<feature type="compositionally biased region" description="Basic and acidic residues" evidence="3">
    <location>
        <begin position="946"/>
        <end position="955"/>
    </location>
</feature>
<gene>
    <name evidence="6" type="ORF">N7458_007581</name>
</gene>
<sequence>MRLPGSKTETPAPSADFSKSENKGLQIGQNFGNMEASFYSDSIQGINIAAGASVFMGEHKTVEDKLLDILIGGNSKDRVDIAQAARGTCEWIFESTTFRNWAQSDFSTTGPLYFQGIPGSGKSVLLKFLIKEIEKRLRVGTPSLSSPVNEDPPPNWVSPGRRLRLIQKNRKLVKHVQNHVQNIEDLDTMGSDLDEFQSRDVLQKILEELIPDSEVEVVYFVIDGLDQCGPHLPAVVRMVHELSAKMNAEASKQGQQFSLRCIISDRGSKIVRDKMLPENIIDMPTENQRDIDEVTDHRLKSIQEYRNFSENIRKTTTNLLKDNSKGMFMWLSLVLDDLGTWEGIWTETKVKEKLRNTPLDVAAFYKSMLERQPRDSVRRLQMLLMWVFFACRPITLQELDVVLKLQEEKEYTCGKIPDEDIEALRSSIEGNWGALFAVHDSVVHLSHQSVKDFLADVFSDEGVKDYPKYGMTQADAHRQMASTCLVYLQLEEVQGREVPKPPVNSEGKIDESQLMTVRQDYLDGFPFLQYSVEFVGHHLRGSQIQEETEVKGMKEFFAVNSAALSSWVRAYDLLKRWTTGKYSGFSSSTSLLFVAARLNLPWLAQKSTTWVNYGSLPSAICAPDSSGWSAIHIAADSEAVGMVSWLLKNGALVDVETLGLPHLGRTALHFAASKRSESGPQMVEELLKGGAKANVQTRQGGNAPLHYAIDGRSVKTVKALLDSGADVNLANRSGLTALHKAAAIPGLEEIVEVLLNNGADPNKKTSVGAVSAARGLASLRASGSLRNTYYAVNTSHTALHISTKVGDTERTVEVLLKNGADPNSRDSSGRTPLHVAVVGIEPTANTKLLIEHGADVNVRDADGRTPLLVLIIAICLQAQHQPQLLNDDHASQERMIAILLSAGADPLAEGNDKQSPITCVTQAKLQWASYLLTRSSNEAAASKAGDALDQKDVEKTGSQSGQKEPKKGILETQASRWLPKRTRW</sequence>
<feature type="repeat" description="ANK" evidence="2">
    <location>
        <begin position="794"/>
        <end position="827"/>
    </location>
</feature>
<dbReference type="InterPro" id="IPR036770">
    <property type="entry name" value="Ankyrin_rpt-contain_sf"/>
</dbReference>
<evidence type="ECO:0000259" key="5">
    <source>
        <dbReference type="Pfam" id="PF24883"/>
    </source>
</evidence>
<name>A0AAD6G0F4_9EURO</name>
<dbReference type="Gene3D" id="1.25.40.20">
    <property type="entry name" value="Ankyrin repeat-containing domain"/>
    <property type="match status" value="2"/>
</dbReference>
<reference evidence="6" key="2">
    <citation type="journal article" date="2023" name="IMA Fungus">
        <title>Comparative genomic study of the Penicillium genus elucidates a diverse pangenome and 15 lateral gene transfer events.</title>
        <authorList>
            <person name="Petersen C."/>
            <person name="Sorensen T."/>
            <person name="Nielsen M.R."/>
            <person name="Sondergaard T.E."/>
            <person name="Sorensen J.L."/>
            <person name="Fitzpatrick D.A."/>
            <person name="Frisvad J.C."/>
            <person name="Nielsen K.L."/>
        </authorList>
    </citation>
    <scope>NUCLEOTIDE SEQUENCE</scope>
    <source>
        <strain evidence="6">IBT 16125</strain>
    </source>
</reference>
<dbReference type="SUPFAM" id="SSF48403">
    <property type="entry name" value="Ankyrin repeat"/>
    <property type="match status" value="1"/>
</dbReference>
<dbReference type="PANTHER" id="PTHR24118:SF99">
    <property type="entry name" value="POTE ANKYRIN DOMAIN FAMILY MEMBER 3C-RELATED"/>
    <property type="match status" value="1"/>
</dbReference>
<dbReference type="Proteomes" id="UP001213681">
    <property type="component" value="Unassembled WGS sequence"/>
</dbReference>
<keyword evidence="7" id="KW-1185">Reference proteome</keyword>
<evidence type="ECO:0000256" key="2">
    <source>
        <dbReference type="PROSITE-ProRule" id="PRU00023"/>
    </source>
</evidence>
<dbReference type="SMART" id="SM00248">
    <property type="entry name" value="ANK"/>
    <property type="match status" value="7"/>
</dbReference>
<dbReference type="InterPro" id="IPR056884">
    <property type="entry name" value="NPHP3-like_N"/>
</dbReference>
<dbReference type="InterPro" id="IPR027417">
    <property type="entry name" value="P-loop_NTPase"/>
</dbReference>
<protein>
    <recommendedName>
        <fullName evidence="8">NACHT domain-containing protein</fullName>
    </recommendedName>
</protein>
<feature type="repeat" description="ANK" evidence="2">
    <location>
        <begin position="733"/>
        <end position="766"/>
    </location>
</feature>
<evidence type="ECO:0000313" key="7">
    <source>
        <dbReference type="Proteomes" id="UP001213681"/>
    </source>
</evidence>
<evidence type="ECO:0000259" key="4">
    <source>
        <dbReference type="Pfam" id="PF17046"/>
    </source>
</evidence>
<feature type="region of interest" description="Disordered" evidence="3">
    <location>
        <begin position="1"/>
        <end position="21"/>
    </location>
</feature>
<dbReference type="GeneID" id="81601206"/>
<dbReference type="InterPro" id="IPR031469">
    <property type="entry name" value="SesB_dom"/>
</dbReference>
<dbReference type="SUPFAM" id="SSF52540">
    <property type="entry name" value="P-loop containing nucleoside triphosphate hydrolases"/>
    <property type="match status" value="1"/>
</dbReference>
<comment type="caution">
    <text evidence="6">The sequence shown here is derived from an EMBL/GenBank/DDBJ whole genome shotgun (WGS) entry which is preliminary data.</text>
</comment>
<dbReference type="PROSITE" id="PS50297">
    <property type="entry name" value="ANK_REP_REGION"/>
    <property type="match status" value="6"/>
</dbReference>